<sequence>MAKDATVGVAVARTASIASAQQSTAATTSATDTALLPGRSAPPPSMRLRLVNEHVRPRLHKLKKVLFNYAKFVGPGFMISVAYIDPGNYATDIAAGASYQYKLLFIVLLSNLFAILLQTLAIQLGSVTGNDLASACRAHCPRWLNYLLYALAEIAIIATDLAEVIGTAIALNLLIPRLPLVAGVALSIVDVMFILIFYRPDGAMKGLRLFELFVCLLVLGVVVCFGIQLSLIKGSSVADVFRGFVPSKELVEPQALYQACGILGATVMPHSLFLGSGIVQPRLREYDMQKGLIPAEPDASTSEDGYESKIVYVPSQAAIKHCLTYSIVELSTSLFTFALFVNSAILIVAGASLYKNPEALDADIFGIHDLLSKSISPAVGTIFALALLLSGISAGIVCTIAGQMVSEGALRWKVKPWVRRLITRSISVAPSLVIAGAIGREGLNTALTASQVILSTVLPFTTLPLIYFTSRSRYMTVRPGMARYQVEDETVSVVDDDTPGIDMSNPWWLIILGSLVWLVMAVMNVANLVLLGLGKAG</sequence>
<feature type="transmembrane region" description="Helical" evidence="5">
    <location>
        <begin position="104"/>
        <end position="125"/>
    </location>
</feature>
<dbReference type="NCBIfam" id="NF037982">
    <property type="entry name" value="Nramp_1"/>
    <property type="match status" value="1"/>
</dbReference>
<comment type="subcellular location">
    <subcellularLocation>
        <location evidence="1">Membrane</location>
        <topology evidence="1">Multi-pass membrane protein</topology>
    </subcellularLocation>
</comment>
<feature type="transmembrane region" description="Helical" evidence="5">
    <location>
        <begin position="421"/>
        <end position="439"/>
    </location>
</feature>
<organism evidence="6 7">
    <name type="scientific">Cordyceps militaris</name>
    <name type="common">Caterpillar fungus</name>
    <name type="synonym">Clavaria militaris</name>
    <dbReference type="NCBI Taxonomy" id="73501"/>
    <lineage>
        <taxon>Eukaryota</taxon>
        <taxon>Fungi</taxon>
        <taxon>Dikarya</taxon>
        <taxon>Ascomycota</taxon>
        <taxon>Pezizomycotina</taxon>
        <taxon>Sordariomycetes</taxon>
        <taxon>Hypocreomycetidae</taxon>
        <taxon>Hypocreales</taxon>
        <taxon>Cordycipitaceae</taxon>
        <taxon>Cordyceps</taxon>
    </lineage>
</organism>
<dbReference type="GO" id="GO:0034755">
    <property type="term" value="P:iron ion transmembrane transport"/>
    <property type="evidence" value="ECO:0007669"/>
    <property type="project" value="TreeGrafter"/>
</dbReference>
<dbReference type="AlphaFoldDB" id="A0A2H4STP3"/>
<feature type="transmembrane region" description="Helical" evidence="5">
    <location>
        <begin position="180"/>
        <end position="198"/>
    </location>
</feature>
<evidence type="ECO:0000313" key="7">
    <source>
        <dbReference type="Proteomes" id="UP000323067"/>
    </source>
</evidence>
<dbReference type="GO" id="GO:0030026">
    <property type="term" value="P:intracellular manganese ion homeostasis"/>
    <property type="evidence" value="ECO:0007669"/>
    <property type="project" value="TreeGrafter"/>
</dbReference>
<evidence type="ECO:0000256" key="3">
    <source>
        <dbReference type="ARBA" id="ARBA00022989"/>
    </source>
</evidence>
<dbReference type="VEuPathDB" id="FungiDB:CCM_04619"/>
<dbReference type="PANTHER" id="PTHR11706:SF101">
    <property type="entry name" value="MANGANESE TRANSPORTER SMF1"/>
    <property type="match status" value="1"/>
</dbReference>
<dbReference type="PRINTS" id="PR00447">
    <property type="entry name" value="NATRESASSCMP"/>
</dbReference>
<evidence type="ECO:0000256" key="5">
    <source>
        <dbReference type="SAM" id="Phobius"/>
    </source>
</evidence>
<feature type="transmembrane region" description="Helical" evidence="5">
    <location>
        <begin position="66"/>
        <end position="84"/>
    </location>
</feature>
<keyword evidence="3 5" id="KW-1133">Transmembrane helix</keyword>
<keyword evidence="2 5" id="KW-0812">Transmembrane</keyword>
<dbReference type="VEuPathDB" id="FungiDB:A9K55_000704"/>
<dbReference type="GO" id="GO:0005886">
    <property type="term" value="C:plasma membrane"/>
    <property type="evidence" value="ECO:0007669"/>
    <property type="project" value="TreeGrafter"/>
</dbReference>
<evidence type="ECO:0000313" key="6">
    <source>
        <dbReference type="EMBL" id="ATY66482.1"/>
    </source>
</evidence>
<dbReference type="GO" id="GO:0015086">
    <property type="term" value="F:cadmium ion transmembrane transporter activity"/>
    <property type="evidence" value="ECO:0007669"/>
    <property type="project" value="TreeGrafter"/>
</dbReference>
<feature type="transmembrane region" description="Helical" evidence="5">
    <location>
        <begin position="210"/>
        <end position="232"/>
    </location>
</feature>
<feature type="transmembrane region" description="Helical" evidence="5">
    <location>
        <begin position="334"/>
        <end position="354"/>
    </location>
</feature>
<keyword evidence="4 5" id="KW-0472">Membrane</keyword>
<dbReference type="Proteomes" id="UP000323067">
    <property type="component" value="Chromosome ii"/>
</dbReference>
<feature type="transmembrane region" description="Helical" evidence="5">
    <location>
        <begin position="146"/>
        <end position="174"/>
    </location>
</feature>
<proteinExistence type="inferred from homology"/>
<evidence type="ECO:0000256" key="1">
    <source>
        <dbReference type="ARBA" id="ARBA00004141"/>
    </source>
</evidence>
<gene>
    <name evidence="6" type="ORF">A9K55_000704</name>
</gene>
<feature type="transmembrane region" description="Helical" evidence="5">
    <location>
        <begin position="445"/>
        <end position="468"/>
    </location>
</feature>
<reference evidence="6 7" key="1">
    <citation type="journal article" date="2017" name="BMC Genomics">
        <title>Chromosome level assembly and secondary metabolite potential of the parasitic fungus Cordyceps militaris.</title>
        <authorList>
            <person name="Kramer G.J."/>
            <person name="Nodwell J.R."/>
        </authorList>
    </citation>
    <scope>NUCLEOTIDE SEQUENCE [LARGE SCALE GENOMIC DNA]</scope>
    <source>
        <strain evidence="6 7">ATCC 34164</strain>
    </source>
</reference>
<dbReference type="GO" id="GO:0005384">
    <property type="term" value="F:manganese ion transmembrane transporter activity"/>
    <property type="evidence" value="ECO:0007669"/>
    <property type="project" value="TreeGrafter"/>
</dbReference>
<dbReference type="NCBIfam" id="TIGR01197">
    <property type="entry name" value="nramp"/>
    <property type="match status" value="1"/>
</dbReference>
<dbReference type="PANTHER" id="PTHR11706">
    <property type="entry name" value="SOLUTE CARRIER PROTEIN FAMILY 11 MEMBER"/>
    <property type="match status" value="1"/>
</dbReference>
<protein>
    <submittedName>
        <fullName evidence="6">Transporter smf2</fullName>
    </submittedName>
</protein>
<name>A0A2H4STP3_CORMI</name>
<evidence type="ECO:0000256" key="2">
    <source>
        <dbReference type="ARBA" id="ARBA00022692"/>
    </source>
</evidence>
<feature type="transmembrane region" description="Helical" evidence="5">
    <location>
        <begin position="255"/>
        <end position="279"/>
    </location>
</feature>
<dbReference type="EMBL" id="CP023327">
    <property type="protein sequence ID" value="ATY66482.1"/>
    <property type="molecule type" value="Genomic_DNA"/>
</dbReference>
<evidence type="ECO:0000256" key="4">
    <source>
        <dbReference type="ARBA" id="ARBA00023136"/>
    </source>
</evidence>
<feature type="transmembrane region" description="Helical" evidence="5">
    <location>
        <begin position="507"/>
        <end position="533"/>
    </location>
</feature>
<accession>A0A2H4STP3</accession>
<dbReference type="InterPro" id="IPR001046">
    <property type="entry name" value="NRAMP_fam"/>
</dbReference>
<feature type="transmembrane region" description="Helical" evidence="5">
    <location>
        <begin position="374"/>
        <end position="400"/>
    </location>
</feature>
<dbReference type="Pfam" id="PF01566">
    <property type="entry name" value="Nramp"/>
    <property type="match status" value="1"/>
</dbReference>
<dbReference type="HAMAP" id="MF_00221">
    <property type="entry name" value="NRAMP"/>
    <property type="match status" value="1"/>
</dbReference>
<dbReference type="OrthoDB" id="409173at2759"/>